<gene>
    <name evidence="2" type="ORF">DFR52_11043</name>
</gene>
<evidence type="ECO:0000256" key="1">
    <source>
        <dbReference type="SAM" id="SignalP"/>
    </source>
</evidence>
<protein>
    <submittedName>
        <fullName evidence="2">Uncharacterized protein</fullName>
    </submittedName>
</protein>
<dbReference type="Proteomes" id="UP000246352">
    <property type="component" value="Unassembled WGS sequence"/>
</dbReference>
<keyword evidence="1" id="KW-0732">Signal</keyword>
<dbReference type="EMBL" id="QGTR01000010">
    <property type="protein sequence ID" value="PWV95514.1"/>
    <property type="molecule type" value="Genomic_DNA"/>
</dbReference>
<dbReference type="OrthoDB" id="9874775at2"/>
<proteinExistence type="predicted"/>
<name>A0A317PCN4_9HYPH</name>
<organism evidence="2 3">
    <name type="scientific">Hoeflea marina</name>
    <dbReference type="NCBI Taxonomy" id="274592"/>
    <lineage>
        <taxon>Bacteria</taxon>
        <taxon>Pseudomonadati</taxon>
        <taxon>Pseudomonadota</taxon>
        <taxon>Alphaproteobacteria</taxon>
        <taxon>Hyphomicrobiales</taxon>
        <taxon>Rhizobiaceae</taxon>
        <taxon>Hoeflea</taxon>
    </lineage>
</organism>
<sequence length="82" mass="9047">MKLAVLAPMLCALVLGAAFGAHQASYLRVLSLMREDATARQADRDTADHNEIKIVLERAKLCRQVFTEDTEMKSACVGLLKK</sequence>
<evidence type="ECO:0000313" key="3">
    <source>
        <dbReference type="Proteomes" id="UP000246352"/>
    </source>
</evidence>
<evidence type="ECO:0000313" key="2">
    <source>
        <dbReference type="EMBL" id="PWV95514.1"/>
    </source>
</evidence>
<accession>A0A317PCN4</accession>
<comment type="caution">
    <text evidence="2">The sequence shown here is derived from an EMBL/GenBank/DDBJ whole genome shotgun (WGS) entry which is preliminary data.</text>
</comment>
<dbReference type="AlphaFoldDB" id="A0A317PCN4"/>
<reference evidence="2 3" key="1">
    <citation type="submission" date="2018-05" db="EMBL/GenBank/DDBJ databases">
        <title>Genomic Encyclopedia of Type Strains, Phase IV (KMG-IV): sequencing the most valuable type-strain genomes for metagenomic binning, comparative biology and taxonomic classification.</title>
        <authorList>
            <person name="Goeker M."/>
        </authorList>
    </citation>
    <scope>NUCLEOTIDE SEQUENCE [LARGE SCALE GENOMIC DNA]</scope>
    <source>
        <strain evidence="2 3">DSM 16791</strain>
    </source>
</reference>
<feature type="signal peptide" evidence="1">
    <location>
        <begin position="1"/>
        <end position="17"/>
    </location>
</feature>
<dbReference type="RefSeq" id="WP_110034522.1">
    <property type="nucleotide sequence ID" value="NZ_QGTR01000010.1"/>
</dbReference>
<keyword evidence="3" id="KW-1185">Reference proteome</keyword>
<feature type="chain" id="PRO_5016289267" evidence="1">
    <location>
        <begin position="18"/>
        <end position="82"/>
    </location>
</feature>